<dbReference type="InterPro" id="IPR050411">
    <property type="entry name" value="AlphaKG_dependent_hydroxylases"/>
</dbReference>
<dbReference type="PANTHER" id="PTHR10696">
    <property type="entry name" value="GAMMA-BUTYROBETAINE HYDROXYLASE-RELATED"/>
    <property type="match status" value="1"/>
</dbReference>
<evidence type="ECO:0000256" key="2">
    <source>
        <dbReference type="ARBA" id="ARBA00023002"/>
    </source>
</evidence>
<reference evidence="5 6" key="2">
    <citation type="submission" date="2018-03" db="EMBL/GenBank/DDBJ databases">
        <title>The ancient ancestry and fast evolution of plastids.</title>
        <authorList>
            <person name="Moore K.R."/>
            <person name="Magnabosco C."/>
            <person name="Momper L."/>
            <person name="Gold D.A."/>
            <person name="Bosak T."/>
            <person name="Fournier G.P."/>
        </authorList>
    </citation>
    <scope>NUCLEOTIDE SEQUENCE [LARGE SCALE GENOMIC DNA]</scope>
    <source>
        <strain evidence="5 6">CCAP 1448/3</strain>
    </source>
</reference>
<dbReference type="AlphaFoldDB" id="A0A2T1C1P7"/>
<protein>
    <recommendedName>
        <fullName evidence="4">TauD/TfdA-like domain-containing protein</fullName>
    </recommendedName>
</protein>
<dbReference type="RefSeq" id="WP_106289439.1">
    <property type="nucleotide sequence ID" value="NZ_CAWNTC010000099.1"/>
</dbReference>
<name>A0A2T1C1P7_9CYAN</name>
<comment type="caution">
    <text evidence="5">The sequence shown here is derived from an EMBL/GenBank/DDBJ whole genome shotgun (WGS) entry which is preliminary data.</text>
</comment>
<gene>
    <name evidence="5" type="ORF">C7B64_14830</name>
</gene>
<dbReference type="InterPro" id="IPR003819">
    <property type="entry name" value="TauD/TfdA-like"/>
</dbReference>
<proteinExistence type="predicted"/>
<dbReference type="GO" id="GO:0016491">
    <property type="term" value="F:oxidoreductase activity"/>
    <property type="evidence" value="ECO:0007669"/>
    <property type="project" value="UniProtKB-KW"/>
</dbReference>
<dbReference type="GO" id="GO:0017000">
    <property type="term" value="P:antibiotic biosynthetic process"/>
    <property type="evidence" value="ECO:0007669"/>
    <property type="project" value="UniProtKB-KW"/>
</dbReference>
<dbReference type="EMBL" id="PVWJ01000073">
    <property type="protein sequence ID" value="PSB02098.1"/>
    <property type="molecule type" value="Genomic_DNA"/>
</dbReference>
<dbReference type="SUPFAM" id="SSF51197">
    <property type="entry name" value="Clavaminate synthase-like"/>
    <property type="match status" value="1"/>
</dbReference>
<keyword evidence="6" id="KW-1185">Reference proteome</keyword>
<evidence type="ECO:0000256" key="3">
    <source>
        <dbReference type="ARBA" id="ARBA00023194"/>
    </source>
</evidence>
<dbReference type="Pfam" id="PF02668">
    <property type="entry name" value="TauD"/>
    <property type="match status" value="1"/>
</dbReference>
<dbReference type="InterPro" id="IPR042098">
    <property type="entry name" value="TauD-like_sf"/>
</dbReference>
<dbReference type="PANTHER" id="PTHR10696:SF56">
    <property type="entry name" value="TAUD_TFDA-LIKE DOMAIN-CONTAINING PROTEIN"/>
    <property type="match status" value="1"/>
</dbReference>
<evidence type="ECO:0000313" key="6">
    <source>
        <dbReference type="Proteomes" id="UP000238762"/>
    </source>
</evidence>
<keyword evidence="3" id="KW-0045">Antibiotic biosynthesis</keyword>
<reference evidence="5 6" key="1">
    <citation type="submission" date="2018-02" db="EMBL/GenBank/DDBJ databases">
        <authorList>
            <person name="Cohen D.B."/>
            <person name="Kent A.D."/>
        </authorList>
    </citation>
    <scope>NUCLEOTIDE SEQUENCE [LARGE SCALE GENOMIC DNA]</scope>
    <source>
        <strain evidence="5 6">CCAP 1448/3</strain>
    </source>
</reference>
<comment type="cofactor">
    <cofactor evidence="1">
        <name>Fe(2+)</name>
        <dbReference type="ChEBI" id="CHEBI:29033"/>
    </cofactor>
</comment>
<dbReference type="Proteomes" id="UP000238762">
    <property type="component" value="Unassembled WGS sequence"/>
</dbReference>
<evidence type="ECO:0000259" key="4">
    <source>
        <dbReference type="Pfam" id="PF02668"/>
    </source>
</evidence>
<feature type="domain" description="TauD/TfdA-like" evidence="4">
    <location>
        <begin position="36"/>
        <end position="262"/>
    </location>
</feature>
<dbReference type="Gene3D" id="3.60.130.10">
    <property type="entry name" value="Clavaminate synthase-like"/>
    <property type="match status" value="1"/>
</dbReference>
<evidence type="ECO:0000256" key="1">
    <source>
        <dbReference type="ARBA" id="ARBA00001954"/>
    </source>
</evidence>
<organism evidence="5 6">
    <name type="scientific">Merismopedia glauca CCAP 1448/3</name>
    <dbReference type="NCBI Taxonomy" id="1296344"/>
    <lineage>
        <taxon>Bacteria</taxon>
        <taxon>Bacillati</taxon>
        <taxon>Cyanobacteriota</taxon>
        <taxon>Cyanophyceae</taxon>
        <taxon>Synechococcales</taxon>
        <taxon>Merismopediaceae</taxon>
        <taxon>Merismopedia</taxon>
    </lineage>
</organism>
<evidence type="ECO:0000313" key="5">
    <source>
        <dbReference type="EMBL" id="PSB02098.1"/>
    </source>
</evidence>
<accession>A0A2T1C1P7</accession>
<dbReference type="OrthoDB" id="518078at2"/>
<sequence>MNSNSEAKLGTNQSYLDFQGDKKFVNTLLATSIMQMESSQRWELLKNLSQNGAVIVQCYPCQNPQQNLLALPSCLGKIISHNLSDASGIVSVKCHLENTAYVNATSQELTLHTDGTFERQSIRIIALQSVIAANKGGLSILVDGKDVYQHIAKINPKQLPILFEPDVLTVTRDRQTASKPIFSFNKNGELQIAFRCDQTAQITVKPEAVEVFVQIKQFVENPAHQLRFKLEPHQILILDNTRMLHGRTEFDESEPRFLNRLWFDGNLPHLQLGFVPNL</sequence>
<keyword evidence="2" id="KW-0560">Oxidoreductase</keyword>